<dbReference type="SUPFAM" id="SSF56112">
    <property type="entry name" value="Protein kinase-like (PK-like)"/>
    <property type="match status" value="1"/>
</dbReference>
<dbReference type="Pfam" id="PF03881">
    <property type="entry name" value="Fructosamin_kin"/>
    <property type="match status" value="1"/>
</dbReference>
<dbReference type="EMBL" id="FOYT01000001">
    <property type="protein sequence ID" value="SFR43327.1"/>
    <property type="molecule type" value="Genomic_DNA"/>
</dbReference>
<evidence type="ECO:0000313" key="2">
    <source>
        <dbReference type="Proteomes" id="UP000198531"/>
    </source>
</evidence>
<dbReference type="OrthoDB" id="281727at2157"/>
<dbReference type="PANTHER" id="PTHR12149">
    <property type="entry name" value="FRUCTOSAMINE 3 KINASE-RELATED PROTEIN"/>
    <property type="match status" value="1"/>
</dbReference>
<sequence>MPGETTPSPRTVRARAASQFESAVTGLTELDGGEVGTVYRLDFADRASVVAKVGDTPLTVEARMLRSLAAESDLPVPTVYDATDDLLFMAYVEGDGAFTPAVERDIADHLAALHDVTAERSGFPFDTLSGPYRLPNPWTDSWVEFFREHRLLDAAEAAAREGTLPPGDAERVDALAADLEAILREPDAPTLVHGDVWRENVVVRDGAVRAFLDPAVYYGHPEVELAYVALFDSFGDAFFDRYADRRGIEDGFFETRATAYGVFPLLEHVRYFGRDYLPRLRESLAELGY</sequence>
<organism evidence="1 2">
    <name type="scientific">Halogeometricum rufum</name>
    <dbReference type="NCBI Taxonomy" id="553469"/>
    <lineage>
        <taxon>Archaea</taxon>
        <taxon>Methanobacteriati</taxon>
        <taxon>Methanobacteriota</taxon>
        <taxon>Stenosarchaea group</taxon>
        <taxon>Halobacteria</taxon>
        <taxon>Halobacteriales</taxon>
        <taxon>Haloferacaceae</taxon>
        <taxon>Halogeometricum</taxon>
    </lineage>
</organism>
<dbReference type="AlphaFoldDB" id="A0A1I6GMN6"/>
<gene>
    <name evidence="1" type="ORF">SAMN04487947_1380</name>
</gene>
<dbReference type="Proteomes" id="UP000198531">
    <property type="component" value="Unassembled WGS sequence"/>
</dbReference>
<evidence type="ECO:0000313" key="1">
    <source>
        <dbReference type="EMBL" id="SFR43327.1"/>
    </source>
</evidence>
<proteinExistence type="predicted"/>
<keyword evidence="1" id="KW-0418">Kinase</keyword>
<protein>
    <submittedName>
        <fullName evidence="1">Fructosamine-3-kinase</fullName>
    </submittedName>
</protein>
<keyword evidence="2" id="KW-1185">Reference proteome</keyword>
<dbReference type="PANTHER" id="PTHR12149:SF8">
    <property type="entry name" value="PROTEIN-RIBULOSAMINE 3-KINASE"/>
    <property type="match status" value="1"/>
</dbReference>
<keyword evidence="1" id="KW-0808">Transferase</keyword>
<name>A0A1I6GMN6_9EURY</name>
<dbReference type="GO" id="GO:0016301">
    <property type="term" value="F:kinase activity"/>
    <property type="evidence" value="ECO:0007669"/>
    <property type="project" value="UniProtKB-KW"/>
</dbReference>
<reference evidence="2" key="1">
    <citation type="submission" date="2016-10" db="EMBL/GenBank/DDBJ databases">
        <authorList>
            <person name="Varghese N."/>
            <person name="Submissions S."/>
        </authorList>
    </citation>
    <scope>NUCLEOTIDE SEQUENCE [LARGE SCALE GENOMIC DNA]</scope>
    <source>
        <strain evidence="2">CGMCC 1.7736</strain>
    </source>
</reference>
<dbReference type="PIRSF" id="PIRSF006221">
    <property type="entry name" value="Ketosamine-3-kinase"/>
    <property type="match status" value="1"/>
</dbReference>
<accession>A0A1I6GMN6</accession>
<dbReference type="InterPro" id="IPR011009">
    <property type="entry name" value="Kinase-like_dom_sf"/>
</dbReference>
<dbReference type="InterPro" id="IPR016477">
    <property type="entry name" value="Fructo-/Ketosamine-3-kinase"/>
</dbReference>
<dbReference type="Gene3D" id="3.90.1200.10">
    <property type="match status" value="1"/>
</dbReference>
<dbReference type="RefSeq" id="WP_089805823.1">
    <property type="nucleotide sequence ID" value="NZ_FOYT01000001.1"/>
</dbReference>
<dbReference type="STRING" id="553469.SAMN04487947_1380"/>
<dbReference type="Gene3D" id="3.30.200.20">
    <property type="entry name" value="Phosphorylase Kinase, domain 1"/>
    <property type="match status" value="1"/>
</dbReference>